<name>A0A225WIB2_9STRA</name>
<proteinExistence type="predicted"/>
<evidence type="ECO:0000256" key="1">
    <source>
        <dbReference type="SAM" id="MobiDB-lite"/>
    </source>
</evidence>
<keyword evidence="3" id="KW-1185">Reference proteome</keyword>
<comment type="caution">
    <text evidence="2">The sequence shown here is derived from an EMBL/GenBank/DDBJ whole genome shotgun (WGS) entry which is preliminary data.</text>
</comment>
<dbReference type="AlphaFoldDB" id="A0A225WIB2"/>
<reference evidence="3" key="1">
    <citation type="submission" date="2017-03" db="EMBL/GenBank/DDBJ databases">
        <title>Phytopthora megakarya and P. palmivora, two closely related causual agents of cacao black pod achieved similar genome size and gene model numbers by different mechanisms.</title>
        <authorList>
            <person name="Ali S."/>
            <person name="Shao J."/>
            <person name="Larry D.J."/>
            <person name="Kronmiller B."/>
            <person name="Shen D."/>
            <person name="Strem M.D."/>
            <person name="Melnick R.L."/>
            <person name="Guiltinan M.J."/>
            <person name="Tyler B.M."/>
            <person name="Meinhardt L.W."/>
            <person name="Bailey B.A."/>
        </authorList>
    </citation>
    <scope>NUCLEOTIDE SEQUENCE [LARGE SCALE GENOMIC DNA]</scope>
    <source>
        <strain evidence="3">zdho120</strain>
    </source>
</reference>
<sequence length="194" mass="22547">MILANDVPNLHNEQRRLPEEERDTKSLWRTRREARKAGERQMKILAVAKRRNGKHEPIGDQQRSVEDRRVRRSREMVQALQEVDDHERGERRDCERVAIDERRARVMLSKQSYEDTHAPHGSERVVEYVRADDGLPTAMMEVEGVRRAVKFDSCARYSVVGTEWMQYGERLSKPPPVDYVEGIGGITLAVIGIW</sequence>
<dbReference type="Proteomes" id="UP000198211">
    <property type="component" value="Unassembled WGS sequence"/>
</dbReference>
<evidence type="ECO:0000313" key="3">
    <source>
        <dbReference type="Proteomes" id="UP000198211"/>
    </source>
</evidence>
<dbReference type="EMBL" id="NBNE01000752">
    <property type="protein sequence ID" value="OWZ17436.1"/>
    <property type="molecule type" value="Genomic_DNA"/>
</dbReference>
<evidence type="ECO:0000313" key="2">
    <source>
        <dbReference type="EMBL" id="OWZ17436.1"/>
    </source>
</evidence>
<organism evidence="2 3">
    <name type="scientific">Phytophthora megakarya</name>
    <dbReference type="NCBI Taxonomy" id="4795"/>
    <lineage>
        <taxon>Eukaryota</taxon>
        <taxon>Sar</taxon>
        <taxon>Stramenopiles</taxon>
        <taxon>Oomycota</taxon>
        <taxon>Peronosporomycetes</taxon>
        <taxon>Peronosporales</taxon>
        <taxon>Peronosporaceae</taxon>
        <taxon>Phytophthora</taxon>
    </lineage>
</organism>
<feature type="compositionally biased region" description="Basic and acidic residues" evidence="1">
    <location>
        <begin position="12"/>
        <end position="26"/>
    </location>
</feature>
<accession>A0A225WIB2</accession>
<feature type="compositionally biased region" description="Basic and acidic residues" evidence="1">
    <location>
        <begin position="54"/>
        <end position="71"/>
    </location>
</feature>
<feature type="non-terminal residue" evidence="2">
    <location>
        <position position="194"/>
    </location>
</feature>
<feature type="region of interest" description="Disordered" evidence="1">
    <location>
        <begin position="1"/>
        <end position="71"/>
    </location>
</feature>
<dbReference type="OrthoDB" id="127257at2759"/>
<protein>
    <submittedName>
        <fullName evidence="2">Uncharacterized protein</fullName>
    </submittedName>
</protein>
<gene>
    <name evidence="2" type="ORF">PHMEG_0008611</name>
</gene>